<feature type="transmembrane region" description="Helical" evidence="1">
    <location>
        <begin position="326"/>
        <end position="345"/>
    </location>
</feature>
<reference evidence="2 3" key="1">
    <citation type="submission" date="2009-02" db="EMBL/GenBank/DDBJ databases">
        <title>Sequencing of the draft genome and assembly of Dethiobacter alkaliphilus AHT 1.</title>
        <authorList>
            <consortium name="US DOE Joint Genome Institute (JGI-PGF)"/>
            <person name="Lucas S."/>
            <person name="Copeland A."/>
            <person name="Lapidus A."/>
            <person name="Glavina del Rio T."/>
            <person name="Dalin E."/>
            <person name="Tice H."/>
            <person name="Bruce D."/>
            <person name="Goodwin L."/>
            <person name="Pitluck S."/>
            <person name="Larimer F."/>
            <person name="Land M.L."/>
            <person name="Hauser L."/>
            <person name="Muyzer G."/>
        </authorList>
    </citation>
    <scope>NUCLEOTIDE SEQUENCE [LARGE SCALE GENOMIC DNA]</scope>
    <source>
        <strain evidence="2 3">AHT 1</strain>
    </source>
</reference>
<comment type="caution">
    <text evidence="2">The sequence shown here is derived from an EMBL/GenBank/DDBJ whole genome shotgun (WGS) entry which is preliminary data.</text>
</comment>
<dbReference type="GO" id="GO:0015128">
    <property type="term" value="F:gluconate transmembrane transporter activity"/>
    <property type="evidence" value="ECO:0007669"/>
    <property type="project" value="InterPro"/>
</dbReference>
<dbReference type="InterPro" id="IPR003474">
    <property type="entry name" value="Glcn_transporter"/>
</dbReference>
<dbReference type="GO" id="GO:0005886">
    <property type="term" value="C:plasma membrane"/>
    <property type="evidence" value="ECO:0007669"/>
    <property type="project" value="TreeGrafter"/>
</dbReference>
<dbReference type="STRING" id="555088.DealDRAFT_3031"/>
<keyword evidence="1" id="KW-0812">Transmembrane</keyword>
<keyword evidence="1" id="KW-0472">Membrane</keyword>
<dbReference type="PANTHER" id="PTHR30354:SF7">
    <property type="entry name" value="BLL7963 PROTEIN"/>
    <property type="match status" value="1"/>
</dbReference>
<evidence type="ECO:0000313" key="3">
    <source>
        <dbReference type="Proteomes" id="UP000006443"/>
    </source>
</evidence>
<feature type="transmembrane region" description="Helical" evidence="1">
    <location>
        <begin position="99"/>
        <end position="126"/>
    </location>
</feature>
<gene>
    <name evidence="2" type="ORF">DealDRAFT_3031</name>
</gene>
<feature type="transmembrane region" description="Helical" evidence="1">
    <location>
        <begin position="138"/>
        <end position="155"/>
    </location>
</feature>
<protein>
    <submittedName>
        <fullName evidence="2">Citrate transporter</fullName>
    </submittedName>
</protein>
<feature type="transmembrane region" description="Helical" evidence="1">
    <location>
        <begin position="248"/>
        <end position="266"/>
    </location>
</feature>
<dbReference type="Proteomes" id="UP000006443">
    <property type="component" value="Unassembled WGS sequence"/>
</dbReference>
<feature type="transmembrane region" description="Helical" evidence="1">
    <location>
        <begin position="278"/>
        <end position="306"/>
    </location>
</feature>
<keyword evidence="1" id="KW-1133">Transmembrane helix</keyword>
<evidence type="ECO:0000313" key="2">
    <source>
        <dbReference type="EMBL" id="EEG76114.1"/>
    </source>
</evidence>
<evidence type="ECO:0000256" key="1">
    <source>
        <dbReference type="SAM" id="Phobius"/>
    </source>
</evidence>
<dbReference type="EMBL" id="ACJM01000025">
    <property type="protein sequence ID" value="EEG76114.1"/>
    <property type="molecule type" value="Genomic_DNA"/>
</dbReference>
<dbReference type="Pfam" id="PF02447">
    <property type="entry name" value="GntP_permease"/>
    <property type="match status" value="1"/>
</dbReference>
<organism evidence="2 3">
    <name type="scientific">Dethiobacter alkaliphilus AHT 1</name>
    <dbReference type="NCBI Taxonomy" id="555088"/>
    <lineage>
        <taxon>Bacteria</taxon>
        <taxon>Bacillati</taxon>
        <taxon>Bacillota</taxon>
        <taxon>Dethiobacteria</taxon>
        <taxon>Dethiobacterales</taxon>
        <taxon>Dethiobacteraceae</taxon>
        <taxon>Dethiobacter</taxon>
    </lineage>
</organism>
<accession>C0GKM2</accession>
<dbReference type="PANTHER" id="PTHR30354">
    <property type="entry name" value="GNT FAMILY GLUCONATE TRANSPORTER"/>
    <property type="match status" value="1"/>
</dbReference>
<keyword evidence="3" id="KW-1185">Reference proteome</keyword>
<dbReference type="eggNOG" id="COG2610">
    <property type="taxonomic scope" value="Bacteria"/>
</dbReference>
<dbReference type="AlphaFoldDB" id="C0GKM2"/>
<sequence length="421" mass="43940">MLLFVVLGLCLLIILVSKKVNVIVAAPLVIIFVALGNGMSPYELVTGPYVAGAAGFIESFIFIFILGAIFGKVMEQSGGAYSIGNALVAMLGTKRAATAIFLASLLLGVGGIAGFVIIFTLYPLGLSVFDQANLPRRLLIPSIGAGIIMAISAPATPQIQNLMPMDYLGTTSTAGFWPGIFSVTVSSVIIALYLEHVAARARRREEVFDHPEGYVPRAGGGFPPVYLACIPLISIVVLLSVFQLDPLVSLGSGVLLAFIVLFSWLPKPLEVLNEGTKTAMMPLLFASSSVGFGVALQAVPAFLTFIEALADSTLNPLVLAGITTNVAAGLVGSASGGVVLTLTTVAPELSASADPALLHRVITLAAAGLDTLPHNNGYLTMLAFSGLTFAQTYKEYFVTTVVAPVFALALLLFLFSVGVFV</sequence>
<name>C0GKM2_DETAL</name>
<feature type="transmembrane region" description="Helical" evidence="1">
    <location>
        <begin position="175"/>
        <end position="194"/>
    </location>
</feature>
<feature type="transmembrane region" description="Helical" evidence="1">
    <location>
        <begin position="396"/>
        <end position="420"/>
    </location>
</feature>
<proteinExistence type="predicted"/>
<feature type="transmembrane region" description="Helical" evidence="1">
    <location>
        <begin position="225"/>
        <end position="242"/>
    </location>
</feature>
<feature type="transmembrane region" description="Helical" evidence="1">
    <location>
        <begin position="49"/>
        <end position="70"/>
    </location>
</feature>